<dbReference type="SMART" id="SM00360">
    <property type="entry name" value="RRM"/>
    <property type="match status" value="1"/>
</dbReference>
<dbReference type="GO" id="GO:0031123">
    <property type="term" value="P:RNA 3'-end processing"/>
    <property type="evidence" value="ECO:0007669"/>
    <property type="project" value="TreeGrafter"/>
</dbReference>
<dbReference type="PROSITE" id="PS00028">
    <property type="entry name" value="ZINC_FINGER_C2H2_1"/>
    <property type="match status" value="1"/>
</dbReference>
<dbReference type="InterPro" id="IPR003604">
    <property type="entry name" value="Matrin/U1-like-C_Znf_C2H2"/>
</dbReference>
<dbReference type="Pfam" id="PF12874">
    <property type="entry name" value="zf-met"/>
    <property type="match status" value="1"/>
</dbReference>
<dbReference type="Gene3D" id="3.30.460.10">
    <property type="entry name" value="Beta Polymerase, domain 2"/>
    <property type="match status" value="1"/>
</dbReference>
<comment type="caution">
    <text evidence="4">The sequence shown here is derived from an EMBL/GenBank/DDBJ whole genome shotgun (WGS) entry which is preliminary data.</text>
</comment>
<dbReference type="AlphaFoldDB" id="A0A3M6UAF1"/>
<feature type="compositionally biased region" description="Basic and acidic residues" evidence="2">
    <location>
        <begin position="729"/>
        <end position="742"/>
    </location>
</feature>
<keyword evidence="1" id="KW-0694">RNA-binding</keyword>
<dbReference type="GO" id="GO:0003723">
    <property type="term" value="F:RNA binding"/>
    <property type="evidence" value="ECO:0007669"/>
    <property type="project" value="UniProtKB-UniRule"/>
</dbReference>
<dbReference type="GO" id="GO:1990817">
    <property type="term" value="F:poly(A) RNA polymerase activity"/>
    <property type="evidence" value="ECO:0007669"/>
    <property type="project" value="TreeGrafter"/>
</dbReference>
<dbReference type="SMART" id="SM00451">
    <property type="entry name" value="ZnF_U1"/>
    <property type="match status" value="1"/>
</dbReference>
<organism evidence="4 5">
    <name type="scientific">Pocillopora damicornis</name>
    <name type="common">Cauliflower coral</name>
    <name type="synonym">Millepora damicornis</name>
    <dbReference type="NCBI Taxonomy" id="46731"/>
    <lineage>
        <taxon>Eukaryota</taxon>
        <taxon>Metazoa</taxon>
        <taxon>Cnidaria</taxon>
        <taxon>Anthozoa</taxon>
        <taxon>Hexacorallia</taxon>
        <taxon>Scleractinia</taxon>
        <taxon>Astrocoeniina</taxon>
        <taxon>Pocilloporidae</taxon>
        <taxon>Pocillopora</taxon>
    </lineage>
</organism>
<evidence type="ECO:0000259" key="3">
    <source>
        <dbReference type="PROSITE" id="PS50102"/>
    </source>
</evidence>
<dbReference type="SUPFAM" id="SSF81301">
    <property type="entry name" value="Nucleotidyltransferase"/>
    <property type="match status" value="1"/>
</dbReference>
<feature type="region of interest" description="Disordered" evidence="2">
    <location>
        <begin position="134"/>
        <end position="154"/>
    </location>
</feature>
<dbReference type="InterPro" id="IPR043519">
    <property type="entry name" value="NT_sf"/>
</dbReference>
<dbReference type="InterPro" id="IPR013087">
    <property type="entry name" value="Znf_C2H2_type"/>
</dbReference>
<feature type="region of interest" description="Disordered" evidence="2">
    <location>
        <begin position="720"/>
        <end position="742"/>
    </location>
</feature>
<dbReference type="GO" id="GO:0008270">
    <property type="term" value="F:zinc ion binding"/>
    <property type="evidence" value="ECO:0007669"/>
    <property type="project" value="InterPro"/>
</dbReference>
<dbReference type="GO" id="GO:0005524">
    <property type="term" value="F:ATP binding"/>
    <property type="evidence" value="ECO:0007669"/>
    <property type="project" value="UniProtKB-KW"/>
</dbReference>
<dbReference type="Gene3D" id="1.10.1410.10">
    <property type="match status" value="1"/>
</dbReference>
<dbReference type="InterPro" id="IPR012677">
    <property type="entry name" value="Nucleotide-bd_a/b_plait_sf"/>
</dbReference>
<sequence>MAEAGEIKGKQVFCDVCGVTLPSASLLQTHNNGKKHQRLLKLKQERESSSRRSIYVRGFQNSGSIEEDLGKYFSVYGKVSNIFLDKDKGVFAIVEFDSEESVTKVLSQLQSLPPLHKKHLTVKERTAAKTSYQFKIQKPKKRGHDDPEQHHHGHLGSKEMANFLSKDLIVKLNSLMTVDEQVNLLMQQLCLTDEDIKLRRLVCQLLQEVLSEVYPGASVVPFGSTVSGVGWKGSDLDLCLLTSEVDDAVVDYSLVVDALRSFAPGCTNVIPVLTAKCPLIKFTHLPSGLSCDLSVNNRLGVRNSELLRSYISLDPRIPQLVFIVRAWAKAQAITASRQLSNYALTLMVLHFLQMQHPPVIPSLQCRFDAWIREQSHSFDMKEPNSEVIDSWNCSFFTDVAKLSPSQNTKSLIQLLEEFFCFFSIEFDFANCVVSIKTGEKTSIASVLEELKVTPCTETNGNISMITTDSDQVCKTKSTKNDDSKDTNRMTKETIKQQNAMPNSVSECAHTSPRFGKRLEFKIAPLCVQDPFELVHNLTQNITMETLKNMIELMKMAHMICQDLNNSVDNPNPSGNKLLNLFTVCKSPKRRKHSHRHDFFVQYQNNSSQATDTGCVNNLSTPHAVFVFVLETLEREYGFQCEVKCSTKVPCSGVAESGVSGKNQDVKTSVVPQLSGHIYGAGCSDTRNEARKSEREKIYDHEFSAVCKAFENTWTHCRRERRRSLQPQKQDNENNKSLSKDKLTDQLSEGCEKSSFNQGEKFANAPVAHPLLSFELNVGSFPHKEVKNGCTVFMEHIESKESQLFGNFFSAFKKYFLGLVMR</sequence>
<proteinExistence type="predicted"/>
<dbReference type="Gene3D" id="3.30.160.60">
    <property type="entry name" value="Classic Zinc Finger"/>
    <property type="match status" value="1"/>
</dbReference>
<dbReference type="SUPFAM" id="SSF54928">
    <property type="entry name" value="RNA-binding domain, RBD"/>
    <property type="match status" value="1"/>
</dbReference>
<protein>
    <recommendedName>
        <fullName evidence="3">RRM domain-containing protein</fullName>
    </recommendedName>
</protein>
<dbReference type="GO" id="GO:0050265">
    <property type="term" value="F:RNA uridylyltransferase activity"/>
    <property type="evidence" value="ECO:0007669"/>
    <property type="project" value="UniProtKB-EC"/>
</dbReference>
<feature type="domain" description="RRM" evidence="3">
    <location>
        <begin position="52"/>
        <end position="127"/>
    </location>
</feature>
<dbReference type="Gene3D" id="3.30.70.330">
    <property type="match status" value="1"/>
</dbReference>
<dbReference type="Pfam" id="PF00076">
    <property type="entry name" value="RRM_1"/>
    <property type="match status" value="1"/>
</dbReference>
<name>A0A3M6UAF1_POCDA</name>
<dbReference type="Pfam" id="PF22600">
    <property type="entry name" value="MTPAP-like_central"/>
    <property type="match status" value="1"/>
</dbReference>
<dbReference type="SUPFAM" id="SSF81631">
    <property type="entry name" value="PAP/OAS1 substrate-binding domain"/>
    <property type="match status" value="1"/>
</dbReference>
<reference evidence="4 5" key="1">
    <citation type="journal article" date="2018" name="Sci. Rep.">
        <title>Comparative analysis of the Pocillopora damicornis genome highlights role of immune system in coral evolution.</title>
        <authorList>
            <person name="Cunning R."/>
            <person name="Bay R.A."/>
            <person name="Gillette P."/>
            <person name="Baker A.C."/>
            <person name="Traylor-Knowles N."/>
        </authorList>
    </citation>
    <scope>NUCLEOTIDE SEQUENCE [LARGE SCALE GENOMIC DNA]</scope>
    <source>
        <strain evidence="4">RSMAS</strain>
        <tissue evidence="4">Whole animal</tissue>
    </source>
</reference>
<dbReference type="PROSITE" id="PS50102">
    <property type="entry name" value="RRM"/>
    <property type="match status" value="1"/>
</dbReference>
<keyword evidence="5" id="KW-1185">Reference proteome</keyword>
<evidence type="ECO:0000256" key="2">
    <source>
        <dbReference type="SAM" id="MobiDB-lite"/>
    </source>
</evidence>
<evidence type="ECO:0000256" key="1">
    <source>
        <dbReference type="PROSITE-ProRule" id="PRU00176"/>
    </source>
</evidence>
<dbReference type="Proteomes" id="UP000275408">
    <property type="component" value="Unassembled WGS sequence"/>
</dbReference>
<dbReference type="PANTHER" id="PTHR12271:SF127">
    <property type="entry name" value="SPECKLE TARGETED PIP5K1A-REGULATED POLY(A) POLYMERASE"/>
    <property type="match status" value="1"/>
</dbReference>
<evidence type="ECO:0000313" key="4">
    <source>
        <dbReference type="EMBL" id="RMX50640.1"/>
    </source>
</evidence>
<dbReference type="InterPro" id="IPR036236">
    <property type="entry name" value="Znf_C2H2_sf"/>
</dbReference>
<gene>
    <name evidence="4" type="ORF">pdam_00009653</name>
</gene>
<dbReference type="InterPro" id="IPR000504">
    <property type="entry name" value="RRM_dom"/>
</dbReference>
<dbReference type="EMBL" id="RCHS01001930">
    <property type="protein sequence ID" value="RMX50640.1"/>
    <property type="molecule type" value="Genomic_DNA"/>
</dbReference>
<dbReference type="PANTHER" id="PTHR12271">
    <property type="entry name" value="POLY A POLYMERASE CID PAP -RELATED"/>
    <property type="match status" value="1"/>
</dbReference>
<dbReference type="SUPFAM" id="SSF57667">
    <property type="entry name" value="beta-beta-alpha zinc fingers"/>
    <property type="match status" value="1"/>
</dbReference>
<dbReference type="STRING" id="46731.A0A3M6UAF1"/>
<accession>A0A3M6UAF1</accession>
<dbReference type="OMA" id="QDWAMQG"/>
<evidence type="ECO:0000313" key="5">
    <source>
        <dbReference type="Proteomes" id="UP000275408"/>
    </source>
</evidence>
<dbReference type="InterPro" id="IPR035979">
    <property type="entry name" value="RBD_domain_sf"/>
</dbReference>
<dbReference type="OrthoDB" id="5990008at2759"/>
<dbReference type="InterPro" id="IPR054708">
    <property type="entry name" value="MTPAP-like_central"/>
</dbReference>
<dbReference type="CDD" id="cd05402">
    <property type="entry name" value="NT_PAP_TUTase"/>
    <property type="match status" value="1"/>
</dbReference>